<keyword evidence="4" id="KW-1185">Reference proteome</keyword>
<protein>
    <submittedName>
        <fullName evidence="3">Electron transfer flavoprotein beta-subunit (Beta-ETF) (Electron transfer flavoprotein small subunit) (ETFSS)</fullName>
    </submittedName>
</protein>
<sequence>MHFIVCIKQVPGTTEIKIDPKTNTLIREGVESILNPFDAYAIEEAVRLKEKYGGTVTAISMGPNQCETTLREAVSLGVDNIILLSDRRFAGADTYATSLTLAAAIRKIGDYTLILTGQQAIDGDTAQVGPGIAAHLNIPQTCFVRKIESFNEQQAVVERLLEDGFDRVSMQLPALISVVKEINVPRLPSLRGKRNAKTVPLTVWNCDDLGLDEKETGLNGSPTQVLNIFSPHHEKQVEKFEGNSDEAVELIVQRLSELTNR</sequence>
<evidence type="ECO:0000313" key="4">
    <source>
        <dbReference type="Proteomes" id="UP000002019"/>
    </source>
</evidence>
<dbReference type="RefSeq" id="WP_015423876.1">
    <property type="nucleotide sequence ID" value="NC_020449.1"/>
</dbReference>
<dbReference type="SMART" id="SM00893">
    <property type="entry name" value="ETF"/>
    <property type="match status" value="1"/>
</dbReference>
<evidence type="ECO:0000259" key="2">
    <source>
        <dbReference type="SMART" id="SM00893"/>
    </source>
</evidence>
<keyword evidence="1" id="KW-0813">Transport</keyword>
<accession>B0VIV5</accession>
<dbReference type="CDD" id="cd01714">
    <property type="entry name" value="ETF_beta"/>
    <property type="match status" value="1"/>
</dbReference>
<dbReference type="eggNOG" id="COG2086">
    <property type="taxonomic scope" value="Bacteria"/>
</dbReference>
<gene>
    <name evidence="3" type="primary">etfB</name>
    <name evidence="3" type="ordered locus">CLOAM0104</name>
</gene>
<evidence type="ECO:0000256" key="1">
    <source>
        <dbReference type="ARBA" id="ARBA00022982"/>
    </source>
</evidence>
<dbReference type="InterPro" id="IPR012255">
    <property type="entry name" value="ETF_b"/>
</dbReference>
<dbReference type="Proteomes" id="UP000002019">
    <property type="component" value="Chromosome"/>
</dbReference>
<dbReference type="PANTHER" id="PTHR21294:SF17">
    <property type="entry name" value="PROTEIN FIXA"/>
    <property type="match status" value="1"/>
</dbReference>
<dbReference type="SUPFAM" id="SSF52402">
    <property type="entry name" value="Adenine nucleotide alpha hydrolases-like"/>
    <property type="match status" value="1"/>
</dbReference>
<dbReference type="HOGENOM" id="CLU_060196_2_1_0"/>
<name>B0VIV5_CLOAI</name>
<reference evidence="3 4" key="1">
    <citation type="journal article" date="2008" name="J. Bacteriol.">
        <title>'Candidatus Cloacamonas acidaminovorans': genome sequence reconstruction provides a first glimpse of a new bacterial division.</title>
        <authorList>
            <person name="Pelletier E."/>
            <person name="Kreimeyer A."/>
            <person name="Bocs S."/>
            <person name="Rouy Z."/>
            <person name="Gyapay G."/>
            <person name="Chouari R."/>
            <person name="Riviere D."/>
            <person name="Ganesan A."/>
            <person name="Daegelen P."/>
            <person name="Sghir A."/>
            <person name="Cohen G.N."/>
            <person name="Medigue C."/>
            <person name="Weissenbach J."/>
            <person name="Le Paslier D."/>
        </authorList>
    </citation>
    <scope>NUCLEOTIDE SEQUENCE [LARGE SCALE GENOMIC DNA]</scope>
    <source>
        <strain evidence="4">Evry</strain>
    </source>
</reference>
<dbReference type="OrthoDB" id="9804960at2"/>
<dbReference type="GO" id="GO:0009055">
    <property type="term" value="F:electron transfer activity"/>
    <property type="evidence" value="ECO:0007669"/>
    <property type="project" value="InterPro"/>
</dbReference>
<dbReference type="Gene3D" id="3.40.50.620">
    <property type="entry name" value="HUPs"/>
    <property type="match status" value="1"/>
</dbReference>
<dbReference type="STRING" id="459349.CLOAM0104"/>
<proteinExistence type="predicted"/>
<dbReference type="PIRSF" id="PIRSF000090">
    <property type="entry name" value="Beta-ETF"/>
    <property type="match status" value="1"/>
</dbReference>
<evidence type="ECO:0000313" key="3">
    <source>
        <dbReference type="EMBL" id="CAO80015.1"/>
    </source>
</evidence>
<dbReference type="AlphaFoldDB" id="B0VIV5"/>
<dbReference type="InterPro" id="IPR014730">
    <property type="entry name" value="ETF_a/b_N"/>
</dbReference>
<dbReference type="PANTHER" id="PTHR21294">
    <property type="entry name" value="ELECTRON TRANSFER FLAVOPROTEIN BETA-SUBUNIT"/>
    <property type="match status" value="1"/>
</dbReference>
<dbReference type="EMBL" id="CU466930">
    <property type="protein sequence ID" value="CAO80015.1"/>
    <property type="molecule type" value="Genomic_DNA"/>
</dbReference>
<dbReference type="InterPro" id="IPR033948">
    <property type="entry name" value="ETF_beta_N"/>
</dbReference>
<feature type="domain" description="Electron transfer flavoprotein alpha/beta-subunit N-terminal" evidence="2">
    <location>
        <begin position="22"/>
        <end position="213"/>
    </location>
</feature>
<dbReference type="InterPro" id="IPR014729">
    <property type="entry name" value="Rossmann-like_a/b/a_fold"/>
</dbReference>
<keyword evidence="1" id="KW-0249">Electron transport</keyword>
<organism evidence="3 4">
    <name type="scientific">Cloacimonas acidaminovorans (strain Evry)</name>
    <dbReference type="NCBI Taxonomy" id="459349"/>
    <lineage>
        <taxon>Bacteria</taxon>
        <taxon>Pseudomonadati</taxon>
        <taxon>Candidatus Cloacimonadota</taxon>
        <taxon>Candidatus Cloacimonadia</taxon>
        <taxon>Candidatus Cloacimonadales</taxon>
        <taxon>Candidatus Cloacimonadaceae</taxon>
        <taxon>Candidatus Cloacimonas</taxon>
    </lineage>
</organism>
<dbReference type="Pfam" id="PF01012">
    <property type="entry name" value="ETF"/>
    <property type="match status" value="1"/>
</dbReference>
<dbReference type="KEGG" id="caci:CLOAM0104"/>